<gene>
    <name evidence="2" type="ORF">JG688_00007404</name>
</gene>
<dbReference type="Proteomes" id="UP000709295">
    <property type="component" value="Unassembled WGS sequence"/>
</dbReference>
<name>A0A8J5IYG2_9STRA</name>
<dbReference type="Pfam" id="PF13843">
    <property type="entry name" value="DDE_Tnp_1_7"/>
    <property type="match status" value="1"/>
</dbReference>
<protein>
    <recommendedName>
        <fullName evidence="1">PiggyBac transposable element-derived protein domain-containing protein</fullName>
    </recommendedName>
</protein>
<dbReference type="InterPro" id="IPR029526">
    <property type="entry name" value="PGBD"/>
</dbReference>
<accession>A0A8J5IYG2</accession>
<evidence type="ECO:0000313" key="2">
    <source>
        <dbReference type="EMBL" id="KAG6965122.1"/>
    </source>
</evidence>
<feature type="domain" description="PiggyBac transposable element-derived protein" evidence="1">
    <location>
        <begin position="1"/>
        <end position="85"/>
    </location>
</feature>
<keyword evidence="3" id="KW-1185">Reference proteome</keyword>
<dbReference type="EMBL" id="JAENGY010000351">
    <property type="protein sequence ID" value="KAG6965122.1"/>
    <property type="molecule type" value="Genomic_DNA"/>
</dbReference>
<evidence type="ECO:0000313" key="3">
    <source>
        <dbReference type="Proteomes" id="UP000709295"/>
    </source>
</evidence>
<dbReference type="PANTHER" id="PTHR46599:SF3">
    <property type="entry name" value="PIGGYBAC TRANSPOSABLE ELEMENT-DERIVED PROTEIN 4"/>
    <property type="match status" value="1"/>
</dbReference>
<reference evidence="2" key="1">
    <citation type="submission" date="2021-01" db="EMBL/GenBank/DDBJ databases">
        <title>Phytophthora aleatoria, a newly-described species from Pinus radiata is distinct from Phytophthora cactorum isolates based on comparative genomics.</title>
        <authorList>
            <person name="Mcdougal R."/>
            <person name="Panda P."/>
            <person name="Williams N."/>
            <person name="Studholme D.J."/>
        </authorList>
    </citation>
    <scope>NUCLEOTIDE SEQUENCE</scope>
    <source>
        <strain evidence="2">NZFS 4037</strain>
    </source>
</reference>
<sequence length="200" mass="22962">MVCCANTEYCSRIEIYRGKETAQGAISKAVIRNLTNTLRGQPRKRLVVTDTHYSSVELAERLLRIGIYTVGTTRINRKGWNQLIRFPSQKKKTRGTKSNRARRLPCYAKSPHSWDGRRFLDGLPGCELPGDWMQYQERDCSDEAEGRWRDAGCHVPRVGTHLQQWHGRRRSARSAAATLLLNPESTVPSLLLQKPILRYR</sequence>
<dbReference type="PANTHER" id="PTHR46599">
    <property type="entry name" value="PIGGYBAC TRANSPOSABLE ELEMENT-DERIVED PROTEIN 4"/>
    <property type="match status" value="1"/>
</dbReference>
<comment type="caution">
    <text evidence="2">The sequence shown here is derived from an EMBL/GenBank/DDBJ whole genome shotgun (WGS) entry which is preliminary data.</text>
</comment>
<organism evidence="2 3">
    <name type="scientific">Phytophthora aleatoria</name>
    <dbReference type="NCBI Taxonomy" id="2496075"/>
    <lineage>
        <taxon>Eukaryota</taxon>
        <taxon>Sar</taxon>
        <taxon>Stramenopiles</taxon>
        <taxon>Oomycota</taxon>
        <taxon>Peronosporomycetes</taxon>
        <taxon>Peronosporales</taxon>
        <taxon>Peronosporaceae</taxon>
        <taxon>Phytophthora</taxon>
    </lineage>
</organism>
<proteinExistence type="predicted"/>
<dbReference type="AlphaFoldDB" id="A0A8J5IYG2"/>
<evidence type="ECO:0000259" key="1">
    <source>
        <dbReference type="Pfam" id="PF13843"/>
    </source>
</evidence>